<dbReference type="InterPro" id="IPR014780">
    <property type="entry name" value="tRNA_psdUridine_synth_TruB"/>
</dbReference>
<evidence type="ECO:0000256" key="2">
    <source>
        <dbReference type="ARBA" id="ARBA00005642"/>
    </source>
</evidence>
<organism evidence="8 9">
    <name type="scientific">Rhodohalobacter sulfatireducens</name>
    <dbReference type="NCBI Taxonomy" id="2911366"/>
    <lineage>
        <taxon>Bacteria</taxon>
        <taxon>Pseudomonadati</taxon>
        <taxon>Balneolota</taxon>
        <taxon>Balneolia</taxon>
        <taxon>Balneolales</taxon>
        <taxon>Balneolaceae</taxon>
        <taxon>Rhodohalobacter</taxon>
    </lineage>
</organism>
<feature type="active site" description="Nucleophile" evidence="5">
    <location>
        <position position="66"/>
    </location>
</feature>
<evidence type="ECO:0000256" key="3">
    <source>
        <dbReference type="ARBA" id="ARBA00022694"/>
    </source>
</evidence>
<dbReference type="EC" id="5.4.99.25" evidence="5"/>
<dbReference type="RefSeq" id="WP_237852921.1">
    <property type="nucleotide sequence ID" value="NZ_JAKLWS010000005.1"/>
</dbReference>
<dbReference type="Proteomes" id="UP001165366">
    <property type="component" value="Unassembled WGS sequence"/>
</dbReference>
<comment type="function">
    <text evidence="5">Responsible for synthesis of pseudouridine from uracil-55 in the psi GC loop of transfer RNAs.</text>
</comment>
<dbReference type="HAMAP" id="MF_01080">
    <property type="entry name" value="TruB_bact"/>
    <property type="match status" value="1"/>
</dbReference>
<dbReference type="Pfam" id="PF01509">
    <property type="entry name" value="TruB_N"/>
    <property type="match status" value="1"/>
</dbReference>
<name>A0ABS9KB50_9BACT</name>
<accession>A0ABS9KB50</accession>
<dbReference type="SUPFAM" id="SSF55120">
    <property type="entry name" value="Pseudouridine synthase"/>
    <property type="match status" value="1"/>
</dbReference>
<keyword evidence="9" id="KW-1185">Reference proteome</keyword>
<sequence length="249" mass="28004">MAKSIIPLSDLPVIDKQNDQITNSEIYKRGAAILMDKPIHWSSFDVVRYIRRRIPAKKVGHAGTLDPLATGLLILCSGKATRTVSQIQALPKTYIANIKFGSSTPSYDAETKPDKEVEWTHISEEAVRKAIRNKFTGTISQVPPAYSAIRVKGQRLYKKARRGEDVELYPRQITIHSIEIEDFSLPEITVRVHCGKGTYIRSLAHDLGIELESRAHLTSLRRIDTGHFSVDNALTPEEFDERIKSKKDG</sequence>
<reference evidence="8" key="2">
    <citation type="submission" date="2024-05" db="EMBL/GenBank/DDBJ databases">
        <title>Rhodohalobacter halophilus gen. nov., sp. nov., a moderately halophilic member of the family Balneolaceae.</title>
        <authorList>
            <person name="Xia J."/>
        </authorList>
    </citation>
    <scope>NUCLEOTIDE SEQUENCE</scope>
    <source>
        <strain evidence="8">WB101</strain>
    </source>
</reference>
<keyword evidence="4 5" id="KW-0413">Isomerase</keyword>
<dbReference type="Pfam" id="PF16198">
    <property type="entry name" value="TruB_C_2"/>
    <property type="match status" value="1"/>
</dbReference>
<dbReference type="InterPro" id="IPR032819">
    <property type="entry name" value="TruB_C"/>
</dbReference>
<evidence type="ECO:0000313" key="9">
    <source>
        <dbReference type="Proteomes" id="UP001165366"/>
    </source>
</evidence>
<dbReference type="NCBIfam" id="TIGR00431">
    <property type="entry name" value="TruB"/>
    <property type="match status" value="1"/>
</dbReference>
<comment type="catalytic activity">
    <reaction evidence="1 5">
        <text>uridine(55) in tRNA = pseudouridine(55) in tRNA</text>
        <dbReference type="Rhea" id="RHEA:42532"/>
        <dbReference type="Rhea" id="RHEA-COMP:10101"/>
        <dbReference type="Rhea" id="RHEA-COMP:10102"/>
        <dbReference type="ChEBI" id="CHEBI:65314"/>
        <dbReference type="ChEBI" id="CHEBI:65315"/>
        <dbReference type="EC" id="5.4.99.25"/>
    </reaction>
</comment>
<evidence type="ECO:0000259" key="6">
    <source>
        <dbReference type="Pfam" id="PF01509"/>
    </source>
</evidence>
<comment type="similarity">
    <text evidence="2 5">Belongs to the pseudouridine synthase TruB family. Type 1 subfamily.</text>
</comment>
<feature type="domain" description="tRNA pseudouridylate synthase B C-terminal" evidence="7">
    <location>
        <begin position="201"/>
        <end position="241"/>
    </location>
</feature>
<proteinExistence type="inferred from homology"/>
<evidence type="ECO:0000256" key="1">
    <source>
        <dbReference type="ARBA" id="ARBA00000385"/>
    </source>
</evidence>
<keyword evidence="3 5" id="KW-0819">tRNA processing</keyword>
<reference evidence="8" key="1">
    <citation type="submission" date="2022-01" db="EMBL/GenBank/DDBJ databases">
        <authorList>
            <person name="Wang Y."/>
        </authorList>
    </citation>
    <scope>NUCLEOTIDE SEQUENCE</scope>
    <source>
        <strain evidence="8">WB101</strain>
    </source>
</reference>
<evidence type="ECO:0000256" key="5">
    <source>
        <dbReference type="HAMAP-Rule" id="MF_01080"/>
    </source>
</evidence>
<dbReference type="CDD" id="cd02573">
    <property type="entry name" value="PseudoU_synth_EcTruB"/>
    <property type="match status" value="1"/>
</dbReference>
<dbReference type="Gene3D" id="3.30.2350.10">
    <property type="entry name" value="Pseudouridine synthase"/>
    <property type="match status" value="1"/>
</dbReference>
<dbReference type="InterPro" id="IPR020103">
    <property type="entry name" value="PsdUridine_synth_cat_dom_sf"/>
</dbReference>
<dbReference type="PANTHER" id="PTHR13767:SF2">
    <property type="entry name" value="PSEUDOURIDYLATE SYNTHASE TRUB1"/>
    <property type="match status" value="1"/>
</dbReference>
<dbReference type="EMBL" id="JAKLWS010000005">
    <property type="protein sequence ID" value="MCG2588077.1"/>
    <property type="molecule type" value="Genomic_DNA"/>
</dbReference>
<dbReference type="GO" id="GO:0160148">
    <property type="term" value="F:tRNA pseudouridine(55) synthase activity"/>
    <property type="evidence" value="ECO:0007669"/>
    <property type="project" value="UniProtKB-EC"/>
</dbReference>
<protein>
    <recommendedName>
        <fullName evidence="5">tRNA pseudouridine synthase B</fullName>
        <ecNumber evidence="5">5.4.99.25</ecNumber>
    </recommendedName>
    <alternativeName>
        <fullName evidence="5">tRNA pseudouridine(55) synthase</fullName>
        <shortName evidence="5">Psi55 synthase</shortName>
    </alternativeName>
    <alternativeName>
        <fullName evidence="5">tRNA pseudouridylate synthase</fullName>
    </alternativeName>
    <alternativeName>
        <fullName evidence="5">tRNA-uridine isomerase</fullName>
    </alternativeName>
</protein>
<evidence type="ECO:0000313" key="8">
    <source>
        <dbReference type="EMBL" id="MCG2588077.1"/>
    </source>
</evidence>
<evidence type="ECO:0000256" key="4">
    <source>
        <dbReference type="ARBA" id="ARBA00023235"/>
    </source>
</evidence>
<comment type="caution">
    <text evidence="8">The sequence shown here is derived from an EMBL/GenBank/DDBJ whole genome shotgun (WGS) entry which is preliminary data.</text>
</comment>
<gene>
    <name evidence="5 8" type="primary">truB</name>
    <name evidence="8" type="ORF">L6773_05840</name>
</gene>
<dbReference type="PANTHER" id="PTHR13767">
    <property type="entry name" value="TRNA-PSEUDOURIDINE SYNTHASE"/>
    <property type="match status" value="1"/>
</dbReference>
<evidence type="ECO:0000259" key="7">
    <source>
        <dbReference type="Pfam" id="PF16198"/>
    </source>
</evidence>
<feature type="domain" description="Pseudouridine synthase II N-terminal" evidence="6">
    <location>
        <begin position="51"/>
        <end position="200"/>
    </location>
</feature>
<dbReference type="InterPro" id="IPR002501">
    <property type="entry name" value="PsdUridine_synth_N"/>
</dbReference>